<dbReference type="Pfam" id="PF01464">
    <property type="entry name" value="SLT"/>
    <property type="match status" value="1"/>
</dbReference>
<name>A0A2S9WYG3_9NEIS</name>
<dbReference type="InterPro" id="IPR023346">
    <property type="entry name" value="Lysozyme-like_dom_sf"/>
</dbReference>
<protein>
    <recommendedName>
        <fullName evidence="1">Transglycosylase SLT domain-containing protein</fullName>
    </recommendedName>
</protein>
<accession>A0A2S9WYG3</accession>
<dbReference type="EMBL" id="MTBD01000124">
    <property type="protein sequence ID" value="PRP68494.1"/>
    <property type="molecule type" value="Genomic_DNA"/>
</dbReference>
<sequence>MMDISGLIAACAPFVAGSTMMSIIHVESGGNPYAIGVNTKHRANSVSSHYSAVMEANRLIGNGANIDMGLMQINVKTMKNLGLTVEQVFDPCTNIYAGATVLTRNYYNASRKYVSEQEALLAAISAYNTGNYRNGFKNGYVGKVVNRSMKYR</sequence>
<evidence type="ECO:0000259" key="1">
    <source>
        <dbReference type="Pfam" id="PF01464"/>
    </source>
</evidence>
<dbReference type="Gene3D" id="1.10.530.10">
    <property type="match status" value="1"/>
</dbReference>
<evidence type="ECO:0000313" key="2">
    <source>
        <dbReference type="EMBL" id="PRP68494.1"/>
    </source>
</evidence>
<dbReference type="AlphaFoldDB" id="A0A2S9WYG3"/>
<dbReference type="OrthoDB" id="8565485at2"/>
<comment type="caution">
    <text evidence="2">The sequence shown here is derived from an EMBL/GenBank/DDBJ whole genome shotgun (WGS) entry which is preliminary data.</text>
</comment>
<dbReference type="InterPro" id="IPR008258">
    <property type="entry name" value="Transglycosylase_SLT_dom_1"/>
</dbReference>
<dbReference type="SUPFAM" id="SSF53955">
    <property type="entry name" value="Lysozyme-like"/>
    <property type="match status" value="1"/>
</dbReference>
<evidence type="ECO:0000313" key="3">
    <source>
        <dbReference type="Proteomes" id="UP000239469"/>
    </source>
</evidence>
<proteinExistence type="predicted"/>
<dbReference type="CDD" id="cd16892">
    <property type="entry name" value="LT_VirB1-like"/>
    <property type="match status" value="1"/>
</dbReference>
<gene>
    <name evidence="2" type="ORF">BUE93_22095</name>
</gene>
<dbReference type="RefSeq" id="WP_106078298.1">
    <property type="nucleotide sequence ID" value="NZ_MTBD01000124.1"/>
</dbReference>
<dbReference type="Proteomes" id="UP000239469">
    <property type="component" value="Unassembled WGS sequence"/>
</dbReference>
<reference evidence="2 3" key="1">
    <citation type="submission" date="2017-01" db="EMBL/GenBank/DDBJ databases">
        <title>New insights into the genetic diversity of Chromobacterium isolated from tropical freshwater lake.</title>
        <authorList>
            <person name="Santos A.B."/>
            <person name="Nascimento A.M."/>
            <person name="Da Silva P.C."/>
        </authorList>
    </citation>
    <scope>NUCLEOTIDE SEQUENCE [LARGE SCALE GENOMIC DNA]</scope>
    <source>
        <strain evidence="2 3">56AF</strain>
    </source>
</reference>
<organism evidence="2 3">
    <name type="scientific">Chromobacterium amazonense</name>
    <dbReference type="NCBI Taxonomy" id="1382803"/>
    <lineage>
        <taxon>Bacteria</taxon>
        <taxon>Pseudomonadati</taxon>
        <taxon>Pseudomonadota</taxon>
        <taxon>Betaproteobacteria</taxon>
        <taxon>Neisseriales</taxon>
        <taxon>Chromobacteriaceae</taxon>
        <taxon>Chromobacterium</taxon>
    </lineage>
</organism>
<feature type="domain" description="Transglycosylase SLT" evidence="1">
    <location>
        <begin position="10"/>
        <end position="143"/>
    </location>
</feature>